<keyword evidence="2" id="KW-1133">Transmembrane helix</keyword>
<evidence type="ECO:0000313" key="5">
    <source>
        <dbReference type="WBParaSite" id="SBAD_0000187201-mRNA-1"/>
    </source>
</evidence>
<dbReference type="GO" id="GO:0060003">
    <property type="term" value="P:copper ion export"/>
    <property type="evidence" value="ECO:0007669"/>
    <property type="project" value="TreeGrafter"/>
</dbReference>
<keyword evidence="2" id="KW-0812">Transmembrane</keyword>
<evidence type="ECO:0000256" key="1">
    <source>
        <dbReference type="ARBA" id="ARBA00022967"/>
    </source>
</evidence>
<protein>
    <submittedName>
        <fullName evidence="5">Cation_ATPase_C domain-containing protein</fullName>
    </submittedName>
</protein>
<sequence>MDSKSAAHLEKHLKKTFTGLESADVSYTSSRGVFIFNRSLCNPRAIVEEIEVTWRNSFLISLIFGLPVMAVMIYFHWYLHRVQPSVESWHVFPGISLDNLLLFLLCTPLQLYGGRYYYRKSFKSLKHCTASMDLLITLATTVAYLYSVCIMISAAALGWSISPATFFDVPPMLFMFVSLELVLKNDFQRKTSDALSHLMSLQPMDAVLVSLGDHFEVKWEKTIDAQLLQPGDTLKVRRWFRRFSENLLLF</sequence>
<reference evidence="5" key="1">
    <citation type="submission" date="2016-06" db="UniProtKB">
        <authorList>
            <consortium name="WormBaseParasite"/>
        </authorList>
    </citation>
    <scope>IDENTIFICATION</scope>
</reference>
<dbReference type="Proteomes" id="UP000270296">
    <property type="component" value="Unassembled WGS sequence"/>
</dbReference>
<accession>A0A183IDU0</accession>
<name>A0A183IDU0_9BILA</name>
<dbReference type="PANTHER" id="PTHR43520">
    <property type="entry name" value="ATP7, ISOFORM B"/>
    <property type="match status" value="1"/>
</dbReference>
<proteinExistence type="predicted"/>
<evidence type="ECO:0000256" key="2">
    <source>
        <dbReference type="SAM" id="Phobius"/>
    </source>
</evidence>
<keyword evidence="1" id="KW-1278">Translocase</keyword>
<feature type="transmembrane region" description="Helical" evidence="2">
    <location>
        <begin position="91"/>
        <end position="113"/>
    </location>
</feature>
<dbReference type="GO" id="GO:0005802">
    <property type="term" value="C:trans-Golgi network"/>
    <property type="evidence" value="ECO:0007669"/>
    <property type="project" value="TreeGrafter"/>
</dbReference>
<reference evidence="3 4" key="2">
    <citation type="submission" date="2018-11" db="EMBL/GenBank/DDBJ databases">
        <authorList>
            <consortium name="Pathogen Informatics"/>
        </authorList>
    </citation>
    <scope>NUCLEOTIDE SEQUENCE [LARGE SCALE GENOMIC DNA]</scope>
</reference>
<dbReference type="EMBL" id="UZAM01006952">
    <property type="protein sequence ID" value="VDO95481.1"/>
    <property type="molecule type" value="Genomic_DNA"/>
</dbReference>
<keyword evidence="2" id="KW-0472">Membrane</keyword>
<dbReference type="Gene3D" id="2.70.150.10">
    <property type="entry name" value="Calcium-transporting ATPase, cytoplasmic transduction domain A"/>
    <property type="match status" value="1"/>
</dbReference>
<dbReference type="GO" id="GO:0005886">
    <property type="term" value="C:plasma membrane"/>
    <property type="evidence" value="ECO:0007669"/>
    <property type="project" value="TreeGrafter"/>
</dbReference>
<dbReference type="GO" id="GO:0005507">
    <property type="term" value="F:copper ion binding"/>
    <property type="evidence" value="ECO:0007669"/>
    <property type="project" value="TreeGrafter"/>
</dbReference>
<dbReference type="PANTHER" id="PTHR43520:SF8">
    <property type="entry name" value="P-TYPE CU(+) TRANSPORTER"/>
    <property type="match status" value="1"/>
</dbReference>
<dbReference type="WBParaSite" id="SBAD_0000187201-mRNA-1">
    <property type="protein sequence ID" value="SBAD_0000187201-mRNA-1"/>
    <property type="gene ID" value="SBAD_0000187201"/>
</dbReference>
<evidence type="ECO:0000313" key="4">
    <source>
        <dbReference type="Proteomes" id="UP000270296"/>
    </source>
</evidence>
<keyword evidence="4" id="KW-1185">Reference proteome</keyword>
<dbReference type="GO" id="GO:0015677">
    <property type="term" value="P:copper ion import"/>
    <property type="evidence" value="ECO:0007669"/>
    <property type="project" value="TreeGrafter"/>
</dbReference>
<evidence type="ECO:0000313" key="3">
    <source>
        <dbReference type="EMBL" id="VDO95481.1"/>
    </source>
</evidence>
<dbReference type="OrthoDB" id="432719at2759"/>
<dbReference type="PRINTS" id="PR00942">
    <property type="entry name" value="CUATPASEI"/>
</dbReference>
<gene>
    <name evidence="3" type="ORF">SBAD_LOCUS1784</name>
</gene>
<dbReference type="AlphaFoldDB" id="A0A183IDU0"/>
<dbReference type="GO" id="GO:0043682">
    <property type="term" value="F:P-type divalent copper transporter activity"/>
    <property type="evidence" value="ECO:0007669"/>
    <property type="project" value="TreeGrafter"/>
</dbReference>
<organism evidence="5">
    <name type="scientific">Soboliphyme baturini</name>
    <dbReference type="NCBI Taxonomy" id="241478"/>
    <lineage>
        <taxon>Eukaryota</taxon>
        <taxon>Metazoa</taxon>
        <taxon>Ecdysozoa</taxon>
        <taxon>Nematoda</taxon>
        <taxon>Enoplea</taxon>
        <taxon>Dorylaimia</taxon>
        <taxon>Dioctophymatida</taxon>
        <taxon>Dioctophymatoidea</taxon>
        <taxon>Soboliphymatidae</taxon>
        <taxon>Soboliphyme</taxon>
    </lineage>
</organism>
<feature type="transmembrane region" description="Helical" evidence="2">
    <location>
        <begin position="58"/>
        <end position="79"/>
    </location>
</feature>
<feature type="transmembrane region" description="Helical" evidence="2">
    <location>
        <begin position="134"/>
        <end position="159"/>
    </location>
</feature>
<feature type="transmembrane region" description="Helical" evidence="2">
    <location>
        <begin position="165"/>
        <end position="183"/>
    </location>
</feature>
<dbReference type="GO" id="GO:0006878">
    <property type="term" value="P:intracellular copper ion homeostasis"/>
    <property type="evidence" value="ECO:0007669"/>
    <property type="project" value="TreeGrafter"/>
</dbReference>